<dbReference type="EMBL" id="CP000473">
    <property type="protein sequence ID" value="ABJ81362.1"/>
    <property type="molecule type" value="Genomic_DNA"/>
</dbReference>
<dbReference type="AlphaFoldDB" id="Q02C54"/>
<dbReference type="eggNOG" id="COG2723">
    <property type="taxonomic scope" value="Bacteria"/>
</dbReference>
<dbReference type="KEGG" id="sus:Acid_0350"/>
<reference evidence="1" key="1">
    <citation type="submission" date="2006-10" db="EMBL/GenBank/DDBJ databases">
        <title>Complete sequence of Solibacter usitatus Ellin6076.</title>
        <authorList>
            <consortium name="US DOE Joint Genome Institute"/>
            <person name="Copeland A."/>
            <person name="Lucas S."/>
            <person name="Lapidus A."/>
            <person name="Barry K."/>
            <person name="Detter J.C."/>
            <person name="Glavina del Rio T."/>
            <person name="Hammon N."/>
            <person name="Israni S."/>
            <person name="Dalin E."/>
            <person name="Tice H."/>
            <person name="Pitluck S."/>
            <person name="Thompson L.S."/>
            <person name="Brettin T."/>
            <person name="Bruce D."/>
            <person name="Han C."/>
            <person name="Tapia R."/>
            <person name="Gilna P."/>
            <person name="Schmutz J."/>
            <person name="Larimer F."/>
            <person name="Land M."/>
            <person name="Hauser L."/>
            <person name="Kyrpides N."/>
            <person name="Mikhailova N."/>
            <person name="Janssen P.H."/>
            <person name="Kuske C.R."/>
            <person name="Richardson P."/>
        </authorList>
    </citation>
    <scope>NUCLEOTIDE SEQUENCE</scope>
    <source>
        <strain evidence="1">Ellin6076</strain>
    </source>
</reference>
<dbReference type="Gene3D" id="3.20.20.80">
    <property type="entry name" value="Glycosidases"/>
    <property type="match status" value="1"/>
</dbReference>
<dbReference type="HOGENOM" id="CLU_046663_0_0_0"/>
<dbReference type="STRING" id="234267.Acid_0350"/>
<protein>
    <recommendedName>
        <fullName evidence="2">Beta-glucosidase</fullName>
    </recommendedName>
</protein>
<name>Q02C54_SOLUE</name>
<dbReference type="InterPro" id="IPR017853">
    <property type="entry name" value="GH"/>
</dbReference>
<evidence type="ECO:0008006" key="2">
    <source>
        <dbReference type="Google" id="ProtNLM"/>
    </source>
</evidence>
<gene>
    <name evidence="1" type="ordered locus">Acid_0350</name>
</gene>
<dbReference type="SUPFAM" id="SSF51445">
    <property type="entry name" value="(Trans)glycosidases"/>
    <property type="match status" value="1"/>
</dbReference>
<organism evidence="1">
    <name type="scientific">Solibacter usitatus (strain Ellin6076)</name>
    <dbReference type="NCBI Taxonomy" id="234267"/>
    <lineage>
        <taxon>Bacteria</taxon>
        <taxon>Pseudomonadati</taxon>
        <taxon>Acidobacteriota</taxon>
        <taxon>Terriglobia</taxon>
        <taxon>Bryobacterales</taxon>
        <taxon>Solibacteraceae</taxon>
        <taxon>Candidatus Solibacter</taxon>
    </lineage>
</organism>
<evidence type="ECO:0000313" key="1">
    <source>
        <dbReference type="EMBL" id="ABJ81362.1"/>
    </source>
</evidence>
<accession>Q02C54</accession>
<sequence length="385" mass="43716">MKETRAASAGFRSFWMAGFECSCQINSAGARLDMSEALGHDLHAADDYRRLSDVGMATARDGLRWHRIDRGGALDWSTWLPMLEAARRERVQVIWDLFHYGWPDDLDLFSGAFVDRFARFAGEAARVHREQTGEAGYFSPVNEISFFSWAAGRELMFPYAHGRDGEIKRQLVRANIAATEAIWEVTPEARLVSPEPLIHTVPPINRPCQTDAADRQNESQFEAWDMLSGRAAPELGGSERYLDIVGLNFYAANQWEVLGGRKLHWDAGSNDPRWMRLHKLIEGVYRRYGRPLFLAETSHYGIGRAPWVDEIAVECVETLRLGVPLEGVCLYPILDRFDWEDSQHWHNSGLWDMRPDSSGGYDRILNNTYAGALKRAQGIIRGKNV</sequence>
<proteinExistence type="predicted"/>
<dbReference type="InParanoid" id="Q02C54"/>